<organism evidence="8 9">
    <name type="scientific">Galdieria yellowstonensis</name>
    <dbReference type="NCBI Taxonomy" id="3028027"/>
    <lineage>
        <taxon>Eukaryota</taxon>
        <taxon>Rhodophyta</taxon>
        <taxon>Bangiophyceae</taxon>
        <taxon>Galdieriales</taxon>
        <taxon>Galdieriaceae</taxon>
        <taxon>Galdieria</taxon>
    </lineage>
</organism>
<evidence type="ECO:0000256" key="6">
    <source>
        <dbReference type="RuleBase" id="RU361219"/>
    </source>
</evidence>
<dbReference type="InterPro" id="IPR023076">
    <property type="entry name" value="HMG_CoA_Rdtase_CS"/>
</dbReference>
<dbReference type="SUPFAM" id="SSF55035">
    <property type="entry name" value="NAD-binding domain of HMG-CoA reductase"/>
    <property type="match status" value="1"/>
</dbReference>
<keyword evidence="9" id="KW-1185">Reference proteome</keyword>
<name>A0AAV9IFF9_9RHOD</name>
<dbReference type="PROSITE" id="PS01192">
    <property type="entry name" value="HMG_COA_REDUCTASE_3"/>
    <property type="match status" value="1"/>
</dbReference>
<dbReference type="InterPro" id="IPR023282">
    <property type="entry name" value="HMG_CoA_Rdtase_N"/>
</dbReference>
<dbReference type="PROSITE" id="PS50065">
    <property type="entry name" value="HMG_COA_REDUCTASE_4"/>
    <property type="match status" value="1"/>
</dbReference>
<dbReference type="InterPro" id="IPR009029">
    <property type="entry name" value="HMG_CoA_Rdtase_sub-bd_dom_sf"/>
</dbReference>
<dbReference type="FunFam" id="3.30.70.420:FF:000001">
    <property type="entry name" value="3-hydroxy-3-methylglutaryl coenzyme A reductase"/>
    <property type="match status" value="1"/>
</dbReference>
<sequence length="596" mass="64603">MGPFQMLFLFVLPFVCFKLFFLVIVPTCFFVAPCFPDISAAIRSHLSGPLRKTKKLCKSGQSPLVSWFSNTSPNTFELEDEDSGEEEQGVVYKLEKNSLKRQLVGEQVERGQLKESGVQTESESPVIVQKPPRKSASEPVLLEQEKEEAALLEQVVSGKLPIHALEKSVSDFETAVRVRRKAFDQQIRANFSTATSTTSCFDNLPYQDFDYKKVYGTCCELVVGYVPIPVGLAGPLRVNEEIVFFPMATTEGCLVASTNRGCKAIMESKGCVSYVVNDGMTRAPCIRFPCVKMAIDCKMWLEQEDTFELLSEQFNSTSRYGRLESVKVSIAGRNLYVRFKCLSGDAMGMNMVSKGTEKALEVIKAHFSEMEIVSLSGNYCSDKKPSAVNWIEGRGKTVVAEAVIRGEVVERVLKTNVASMVDCNIQKNLVGSIMAGSLGGFNAHAANIVAAMFIATGQDAAQVVESSHCITLLEPANGGNDLRISVTLPCVEVGTVGGGTVLPAQSSSLRAMGIDPQNSHSPGANSRKLATLIGAAVLAGELSLIAALTAGHLVKAHMQYNRSVSNLNIYDLQRPRSASQGLPPKCPVPSVATTHD</sequence>
<dbReference type="AlphaFoldDB" id="A0AAV9IFF9"/>
<evidence type="ECO:0000256" key="2">
    <source>
        <dbReference type="ARBA" id="ARBA00007661"/>
    </source>
</evidence>
<dbReference type="Pfam" id="PF00368">
    <property type="entry name" value="HMG-CoA_red"/>
    <property type="match status" value="1"/>
</dbReference>
<comment type="caution">
    <text evidence="8">The sequence shown here is derived from an EMBL/GenBank/DDBJ whole genome shotgun (WGS) entry which is preliminary data.</text>
</comment>
<dbReference type="InterPro" id="IPR004554">
    <property type="entry name" value="HMG_CoA_Rdtase_eu_arc"/>
</dbReference>
<keyword evidence="6" id="KW-0256">Endoplasmic reticulum</keyword>
<dbReference type="InterPro" id="IPR009023">
    <property type="entry name" value="HMG_CoA_Rdtase_NAD(P)-bd_sf"/>
</dbReference>
<dbReference type="FunFam" id="3.90.770.10:FF:000001">
    <property type="entry name" value="3-hydroxy-3-methylglutaryl coenzyme A reductase"/>
    <property type="match status" value="1"/>
</dbReference>
<evidence type="ECO:0000256" key="1">
    <source>
        <dbReference type="ARBA" id="ARBA00004370"/>
    </source>
</evidence>
<dbReference type="CDD" id="cd00643">
    <property type="entry name" value="HMG-CoA_reductase_classI"/>
    <property type="match status" value="1"/>
</dbReference>
<dbReference type="PANTHER" id="PTHR10572">
    <property type="entry name" value="3-HYDROXY-3-METHYLGLUTARYL-COENZYME A REDUCTASE"/>
    <property type="match status" value="1"/>
</dbReference>
<reference evidence="8 9" key="1">
    <citation type="submission" date="2022-07" db="EMBL/GenBank/DDBJ databases">
        <title>Genome-wide signatures of adaptation to extreme environments.</title>
        <authorList>
            <person name="Cho C.H."/>
            <person name="Yoon H.S."/>
        </authorList>
    </citation>
    <scope>NUCLEOTIDE SEQUENCE [LARGE SCALE GENOMIC DNA]</scope>
    <source>
        <strain evidence="8 9">108.79 E11</strain>
    </source>
</reference>
<keyword evidence="4 6" id="KW-0560">Oxidoreductase</keyword>
<evidence type="ECO:0000256" key="4">
    <source>
        <dbReference type="ARBA" id="ARBA00023002"/>
    </source>
</evidence>
<feature type="transmembrane region" description="Helical" evidence="6">
    <location>
        <begin position="529"/>
        <end position="554"/>
    </location>
</feature>
<dbReference type="InterPro" id="IPR002202">
    <property type="entry name" value="HMG_CoA_Rdtase"/>
</dbReference>
<keyword evidence="6" id="KW-0812">Transmembrane</keyword>
<dbReference type="Gene3D" id="1.10.3270.10">
    <property type="entry name" value="HMGR, N-terminal domain"/>
    <property type="match status" value="1"/>
</dbReference>
<dbReference type="GO" id="GO:0015936">
    <property type="term" value="P:coenzyme A metabolic process"/>
    <property type="evidence" value="ECO:0007669"/>
    <property type="project" value="InterPro"/>
</dbReference>
<keyword evidence="5 6" id="KW-0472">Membrane</keyword>
<dbReference type="PROSITE" id="PS00066">
    <property type="entry name" value="HMG_COA_REDUCTASE_1"/>
    <property type="match status" value="1"/>
</dbReference>
<dbReference type="GO" id="GO:0005778">
    <property type="term" value="C:peroxisomal membrane"/>
    <property type="evidence" value="ECO:0007669"/>
    <property type="project" value="TreeGrafter"/>
</dbReference>
<dbReference type="Proteomes" id="UP001300502">
    <property type="component" value="Unassembled WGS sequence"/>
</dbReference>
<dbReference type="PROSITE" id="PS00318">
    <property type="entry name" value="HMG_COA_REDUCTASE_2"/>
    <property type="match status" value="1"/>
</dbReference>
<proteinExistence type="inferred from homology"/>
<comment type="catalytic activity">
    <reaction evidence="6">
        <text>(R)-mevalonate + 2 NADP(+) + CoA = (3S)-3-hydroxy-3-methylglutaryl-CoA + 2 NADPH + 2 H(+)</text>
        <dbReference type="Rhea" id="RHEA:15989"/>
        <dbReference type="ChEBI" id="CHEBI:15378"/>
        <dbReference type="ChEBI" id="CHEBI:36464"/>
        <dbReference type="ChEBI" id="CHEBI:43074"/>
        <dbReference type="ChEBI" id="CHEBI:57287"/>
        <dbReference type="ChEBI" id="CHEBI:57783"/>
        <dbReference type="ChEBI" id="CHEBI:58349"/>
        <dbReference type="EC" id="1.1.1.34"/>
    </reaction>
</comment>
<dbReference type="EC" id="1.1.1.34" evidence="6"/>
<dbReference type="GO" id="GO:0016126">
    <property type="term" value="P:sterol biosynthetic process"/>
    <property type="evidence" value="ECO:0007669"/>
    <property type="project" value="TreeGrafter"/>
</dbReference>
<dbReference type="PANTHER" id="PTHR10572:SF24">
    <property type="entry name" value="3-HYDROXY-3-METHYLGLUTARYL-COENZYME A REDUCTASE"/>
    <property type="match status" value="1"/>
</dbReference>
<comment type="subcellular location">
    <subcellularLocation>
        <location evidence="6">Endoplasmic reticulum membrane</location>
        <topology evidence="6">Multi-pass membrane protein</topology>
    </subcellularLocation>
    <subcellularLocation>
        <location evidence="1">Membrane</location>
    </subcellularLocation>
</comment>
<gene>
    <name evidence="8" type="ORF">GAYE_SCF19G3980</name>
</gene>
<protein>
    <recommendedName>
        <fullName evidence="6">3-hydroxy-3-methylglutaryl coenzyme A reductase</fullName>
        <shortName evidence="6">HMG-CoA reductase</shortName>
        <ecNumber evidence="6">1.1.1.34</ecNumber>
    </recommendedName>
</protein>
<dbReference type="SUPFAM" id="SSF56542">
    <property type="entry name" value="Substrate-binding domain of HMG-CoA reductase"/>
    <property type="match status" value="1"/>
</dbReference>
<keyword evidence="6" id="KW-1133">Transmembrane helix</keyword>
<accession>A0AAV9IFF9</accession>
<evidence type="ECO:0000256" key="3">
    <source>
        <dbReference type="ARBA" id="ARBA00022857"/>
    </source>
</evidence>
<dbReference type="Gene3D" id="3.30.70.420">
    <property type="entry name" value="Hydroxymethylglutaryl-CoA reductase, class I/II, NAD/NADP-binding domain"/>
    <property type="match status" value="1"/>
</dbReference>
<evidence type="ECO:0000256" key="5">
    <source>
        <dbReference type="ARBA" id="ARBA00023136"/>
    </source>
</evidence>
<dbReference type="GO" id="GO:0005789">
    <property type="term" value="C:endoplasmic reticulum membrane"/>
    <property type="evidence" value="ECO:0007669"/>
    <property type="project" value="UniProtKB-SubCell"/>
</dbReference>
<dbReference type="InterPro" id="IPR023074">
    <property type="entry name" value="HMG_CoA_Rdtase_cat_sf"/>
</dbReference>
<feature type="region of interest" description="Disordered" evidence="7">
    <location>
        <begin position="576"/>
        <end position="596"/>
    </location>
</feature>
<dbReference type="GO" id="GO:0004420">
    <property type="term" value="F:hydroxymethylglutaryl-CoA reductase (NADPH) activity"/>
    <property type="evidence" value="ECO:0007669"/>
    <property type="project" value="UniProtKB-EC"/>
</dbReference>
<dbReference type="Gene3D" id="3.90.770.10">
    <property type="entry name" value="3-hydroxy-3-methylglutaryl-coenzyme A Reductase, Chain A, domain 2"/>
    <property type="match status" value="1"/>
</dbReference>
<evidence type="ECO:0000313" key="8">
    <source>
        <dbReference type="EMBL" id="KAK4526069.1"/>
    </source>
</evidence>
<evidence type="ECO:0000313" key="9">
    <source>
        <dbReference type="Proteomes" id="UP001300502"/>
    </source>
</evidence>
<dbReference type="PRINTS" id="PR00071">
    <property type="entry name" value="HMGCOARDTASE"/>
</dbReference>
<dbReference type="NCBIfam" id="TIGR00533">
    <property type="entry name" value="HMG_CoA_R_NADP"/>
    <property type="match status" value="1"/>
</dbReference>
<keyword evidence="3 6" id="KW-0521">NADP</keyword>
<comment type="pathway">
    <text evidence="6">Metabolic intermediate biosynthesis; (R)-mevalonate biosynthesis; (R)-mevalonate from acetyl-CoA: step 3/3.</text>
</comment>
<evidence type="ECO:0000256" key="7">
    <source>
        <dbReference type="SAM" id="MobiDB-lite"/>
    </source>
</evidence>
<feature type="transmembrane region" description="Helical" evidence="6">
    <location>
        <begin position="7"/>
        <end position="32"/>
    </location>
</feature>
<dbReference type="GO" id="GO:0008299">
    <property type="term" value="P:isoprenoid biosynthetic process"/>
    <property type="evidence" value="ECO:0007669"/>
    <property type="project" value="InterPro"/>
</dbReference>
<feature type="region of interest" description="Disordered" evidence="7">
    <location>
        <begin position="114"/>
        <end position="139"/>
    </location>
</feature>
<dbReference type="EMBL" id="JANCYU010000036">
    <property type="protein sequence ID" value="KAK4526069.1"/>
    <property type="molecule type" value="Genomic_DNA"/>
</dbReference>
<comment type="similarity">
    <text evidence="2 6">Belongs to the HMG-CoA reductase family.</text>
</comment>